<dbReference type="AlphaFoldDB" id="A0A4Y2MMX9"/>
<sequence>MHAVYLFPTAFPLITTELRCNNVSCSRWDETHFLYITEELFLPLAHPIVYNGLMARPDWKEVVKIPIGVIPGGSGNGLAKAINYAVG</sequence>
<dbReference type="InterPro" id="IPR016064">
    <property type="entry name" value="NAD/diacylglycerol_kinase_sf"/>
</dbReference>
<evidence type="ECO:0000259" key="1">
    <source>
        <dbReference type="PROSITE" id="PS50146"/>
    </source>
</evidence>
<dbReference type="Gene3D" id="3.40.50.10330">
    <property type="entry name" value="Probable inorganic polyphosphate/atp-NAD kinase, domain 1"/>
    <property type="match status" value="1"/>
</dbReference>
<evidence type="ECO:0000313" key="3">
    <source>
        <dbReference type="Proteomes" id="UP000499080"/>
    </source>
</evidence>
<evidence type="ECO:0000313" key="2">
    <source>
        <dbReference type="EMBL" id="GBN27889.1"/>
    </source>
</evidence>
<gene>
    <name evidence="2" type="ORF">AVEN_189478_1</name>
</gene>
<reference evidence="2 3" key="1">
    <citation type="journal article" date="2019" name="Sci. Rep.">
        <title>Orb-weaving spider Araneus ventricosus genome elucidates the spidroin gene catalogue.</title>
        <authorList>
            <person name="Kono N."/>
            <person name="Nakamura H."/>
            <person name="Ohtoshi R."/>
            <person name="Moran D.A.P."/>
            <person name="Shinohara A."/>
            <person name="Yoshida Y."/>
            <person name="Fujiwara M."/>
            <person name="Mori M."/>
            <person name="Tomita M."/>
            <person name="Arakawa K."/>
        </authorList>
    </citation>
    <scope>NUCLEOTIDE SEQUENCE [LARGE SCALE GENOMIC DNA]</scope>
</reference>
<dbReference type="GO" id="GO:0016301">
    <property type="term" value="F:kinase activity"/>
    <property type="evidence" value="ECO:0007669"/>
    <property type="project" value="InterPro"/>
</dbReference>
<dbReference type="PROSITE" id="PS50146">
    <property type="entry name" value="DAGK"/>
    <property type="match status" value="1"/>
</dbReference>
<organism evidence="2 3">
    <name type="scientific">Araneus ventricosus</name>
    <name type="common">Orbweaver spider</name>
    <name type="synonym">Epeira ventricosa</name>
    <dbReference type="NCBI Taxonomy" id="182803"/>
    <lineage>
        <taxon>Eukaryota</taxon>
        <taxon>Metazoa</taxon>
        <taxon>Ecdysozoa</taxon>
        <taxon>Arthropoda</taxon>
        <taxon>Chelicerata</taxon>
        <taxon>Arachnida</taxon>
        <taxon>Araneae</taxon>
        <taxon>Araneomorphae</taxon>
        <taxon>Entelegynae</taxon>
        <taxon>Araneoidea</taxon>
        <taxon>Araneidae</taxon>
        <taxon>Araneus</taxon>
    </lineage>
</organism>
<dbReference type="Proteomes" id="UP000499080">
    <property type="component" value="Unassembled WGS sequence"/>
</dbReference>
<comment type="caution">
    <text evidence="2">The sequence shown here is derived from an EMBL/GenBank/DDBJ whole genome shotgun (WGS) entry which is preliminary data.</text>
</comment>
<dbReference type="SUPFAM" id="SSF111331">
    <property type="entry name" value="NAD kinase/diacylglycerol kinase-like"/>
    <property type="match status" value="1"/>
</dbReference>
<feature type="domain" description="DAGKc" evidence="1">
    <location>
        <begin position="49"/>
        <end position="87"/>
    </location>
</feature>
<name>A0A4Y2MMX9_ARAVE</name>
<protein>
    <recommendedName>
        <fullName evidence="1">DAGKc domain-containing protein</fullName>
    </recommendedName>
</protein>
<keyword evidence="3" id="KW-1185">Reference proteome</keyword>
<dbReference type="EMBL" id="BGPR01123789">
    <property type="protein sequence ID" value="GBN27889.1"/>
    <property type="molecule type" value="Genomic_DNA"/>
</dbReference>
<dbReference type="InterPro" id="IPR017438">
    <property type="entry name" value="ATP-NAD_kinase_N"/>
</dbReference>
<proteinExistence type="predicted"/>
<dbReference type="InterPro" id="IPR001206">
    <property type="entry name" value="Diacylglycerol_kinase_cat_dom"/>
</dbReference>
<accession>A0A4Y2MMX9</accession>
<dbReference type="OrthoDB" id="3853857at2759"/>